<evidence type="ECO:0000313" key="11">
    <source>
        <dbReference type="Proteomes" id="UP000487221"/>
    </source>
</evidence>
<organism evidence="6 8">
    <name type="scientific">Bacteroides uniformis</name>
    <dbReference type="NCBI Taxonomy" id="820"/>
    <lineage>
        <taxon>Bacteria</taxon>
        <taxon>Pseudomonadati</taxon>
        <taxon>Bacteroidota</taxon>
        <taxon>Bacteroidia</taxon>
        <taxon>Bacteroidales</taxon>
        <taxon>Bacteroidaceae</taxon>
        <taxon>Bacteroides</taxon>
    </lineage>
</organism>
<evidence type="ECO:0000313" key="9">
    <source>
        <dbReference type="Proteomes" id="UP000432488"/>
    </source>
</evidence>
<dbReference type="Proteomes" id="UP000466952">
    <property type="component" value="Unassembled WGS sequence"/>
</dbReference>
<dbReference type="Proteomes" id="UP000260759">
    <property type="component" value="Unassembled WGS sequence"/>
</dbReference>
<dbReference type="Proteomes" id="UP001196342">
    <property type="component" value="Unassembled WGS sequence"/>
</dbReference>
<name>A0A139KAN0_BACUN</name>
<dbReference type="Proteomes" id="UP000283680">
    <property type="component" value="Unassembled WGS sequence"/>
</dbReference>
<evidence type="ECO:0000313" key="10">
    <source>
        <dbReference type="Proteomes" id="UP000466952"/>
    </source>
</evidence>
<dbReference type="AlphaFoldDB" id="A0A139KAN0"/>
<dbReference type="EMBL" id="WCUV01000016">
    <property type="protein sequence ID" value="KAB4087870.1"/>
    <property type="molecule type" value="Genomic_DNA"/>
</dbReference>
<dbReference type="EMBL" id="WCTY01000042">
    <property type="protein sequence ID" value="KAB4180454.1"/>
    <property type="molecule type" value="Genomic_DNA"/>
</dbReference>
<dbReference type="EMBL" id="JAFBJK010000002">
    <property type="protein sequence ID" value="MBT8724999.1"/>
    <property type="molecule type" value="Genomic_DNA"/>
</dbReference>
<protein>
    <submittedName>
        <fullName evidence="6">Uncharacterized protein</fullName>
    </submittedName>
</protein>
<evidence type="ECO:0000313" key="7">
    <source>
        <dbReference type="Proteomes" id="UP000260759"/>
    </source>
</evidence>
<evidence type="ECO:0000313" key="1">
    <source>
        <dbReference type="EMBL" id="KAB4087870.1"/>
    </source>
</evidence>
<dbReference type="EMBL" id="WCTR01000008">
    <property type="protein sequence ID" value="KAB4211883.1"/>
    <property type="molecule type" value="Genomic_DNA"/>
</dbReference>
<dbReference type="Proteomes" id="UP000487221">
    <property type="component" value="Unassembled WGS sequence"/>
</dbReference>
<reference evidence="4 12" key="3">
    <citation type="submission" date="2020-12" db="EMBL/GenBank/DDBJ databases">
        <title>Microorganisms.</title>
        <authorList>
            <person name="Matos J."/>
            <person name="Faleiro L."/>
            <person name="Duarte I."/>
        </authorList>
    </citation>
    <scope>NUCLEOTIDE SEQUENCE [LARGE SCALE GENOMIC DNA]</scope>
    <source>
        <strain evidence="4 12">PtFD3Pch2</strain>
    </source>
</reference>
<evidence type="ECO:0000313" key="12">
    <source>
        <dbReference type="Proteomes" id="UP001196342"/>
    </source>
</evidence>
<gene>
    <name evidence="6" type="ORF">DWY92_06030</name>
    <name evidence="5" type="ORF">DXB37_07610</name>
    <name evidence="3" type="ORF">GAP55_12985</name>
    <name evidence="2" type="ORF">GAQ44_19655</name>
    <name evidence="1" type="ORF">GAQ56_18605</name>
    <name evidence="4" type="ORF">JQN06_02270</name>
</gene>
<proteinExistence type="predicted"/>
<reference evidence="9 10" key="2">
    <citation type="journal article" date="2019" name="Nat. Med.">
        <title>A library of human gut bacterial isolates paired with longitudinal multiomics data enables mechanistic microbiome research.</title>
        <authorList>
            <person name="Poyet M."/>
            <person name="Groussin M."/>
            <person name="Gibbons S.M."/>
            <person name="Avila-Pacheco J."/>
            <person name="Jiang X."/>
            <person name="Kearney S.M."/>
            <person name="Perrotta A.R."/>
            <person name="Berdy B."/>
            <person name="Zhao S."/>
            <person name="Lieberman T.D."/>
            <person name="Swanson P.K."/>
            <person name="Smith M."/>
            <person name="Roesemann S."/>
            <person name="Alexander J.E."/>
            <person name="Rich S.A."/>
            <person name="Livny J."/>
            <person name="Vlamakis H."/>
            <person name="Clish C."/>
            <person name="Bullock K."/>
            <person name="Deik A."/>
            <person name="Scott J."/>
            <person name="Pierce K.A."/>
            <person name="Xavier R.J."/>
            <person name="Alm E.J."/>
        </authorList>
    </citation>
    <scope>NUCLEOTIDE SEQUENCE [LARGE SCALE GENOMIC DNA]</scope>
    <source>
        <strain evidence="3 10">BIOML-A11</strain>
        <strain evidence="2 11">BIOML-A19</strain>
        <strain evidence="1 9">BIOML-A42</strain>
    </source>
</reference>
<evidence type="ECO:0000313" key="5">
    <source>
        <dbReference type="EMBL" id="RGN95026.1"/>
    </source>
</evidence>
<dbReference type="RefSeq" id="WP_004293635.1">
    <property type="nucleotide sequence ID" value="NZ_CACRTC010000020.1"/>
</dbReference>
<dbReference type="EMBL" id="QSVA01000005">
    <property type="protein sequence ID" value="RGN95026.1"/>
    <property type="molecule type" value="Genomic_DNA"/>
</dbReference>
<dbReference type="Proteomes" id="UP000432488">
    <property type="component" value="Unassembled WGS sequence"/>
</dbReference>
<evidence type="ECO:0000313" key="8">
    <source>
        <dbReference type="Proteomes" id="UP000283680"/>
    </source>
</evidence>
<accession>A0A139KAN0</accession>
<sequence length="159" mass="18145">MDKEKAKALSKTLACYKELQENNSVNLIEFHTADGQKHGIGNPEAIKLLLSVAVIELERQLRTAQFGDIPESLENSREYKAAKQLEYAMNDLGFKSERFAQALPYFHKTLEQTFFRTVKASITAMAGRDSRCIDDRNRASYEMCQMLASMLEDTRLPFI</sequence>
<evidence type="ECO:0000313" key="6">
    <source>
        <dbReference type="EMBL" id="RGQ53234.1"/>
    </source>
</evidence>
<reference evidence="7 8" key="1">
    <citation type="submission" date="2018-08" db="EMBL/GenBank/DDBJ databases">
        <title>A genome reference for cultivated species of the human gut microbiota.</title>
        <authorList>
            <person name="Zou Y."/>
            <person name="Xue W."/>
            <person name="Luo G."/>
        </authorList>
    </citation>
    <scope>NUCLEOTIDE SEQUENCE [LARGE SCALE GENOMIC DNA]</scope>
    <source>
        <strain evidence="6 8">AF28-11</strain>
        <strain evidence="5 7">OM03-4</strain>
    </source>
</reference>
<comment type="caution">
    <text evidence="6">The sequence shown here is derived from an EMBL/GenBank/DDBJ whole genome shotgun (WGS) entry which is preliminary data.</text>
</comment>
<dbReference type="EMBL" id="QRTH01000002">
    <property type="protein sequence ID" value="RGQ53234.1"/>
    <property type="molecule type" value="Genomic_DNA"/>
</dbReference>
<evidence type="ECO:0000313" key="4">
    <source>
        <dbReference type="EMBL" id="MBT8724999.1"/>
    </source>
</evidence>
<keyword evidence="12" id="KW-1185">Reference proteome</keyword>
<dbReference type="GeneID" id="98398674"/>
<evidence type="ECO:0000313" key="2">
    <source>
        <dbReference type="EMBL" id="KAB4180454.1"/>
    </source>
</evidence>
<evidence type="ECO:0000313" key="3">
    <source>
        <dbReference type="EMBL" id="KAB4211883.1"/>
    </source>
</evidence>